<gene>
    <name evidence="4" type="ORF">GMRT_13990</name>
</gene>
<proteinExistence type="inferred from homology"/>
<keyword evidence="2" id="KW-0808">Transferase</keyword>
<evidence type="ECO:0000256" key="1">
    <source>
        <dbReference type="ARBA" id="ARBA00009892"/>
    </source>
</evidence>
<dbReference type="FunFam" id="3.40.910.10:FF:000002">
    <property type="entry name" value="Deoxyhypusine synthase"/>
    <property type="match status" value="1"/>
</dbReference>
<dbReference type="EMBL" id="VDLU01000001">
    <property type="protein sequence ID" value="TNJ29602.1"/>
    <property type="molecule type" value="Genomic_DNA"/>
</dbReference>
<dbReference type="OrthoDB" id="294378at2759"/>
<comment type="similarity">
    <text evidence="1">Belongs to the deoxyhypusine synthase family.</text>
</comment>
<dbReference type="InterPro" id="IPR029035">
    <property type="entry name" value="DHS-like_NAD/FAD-binding_dom"/>
</dbReference>
<evidence type="ECO:0000256" key="2">
    <source>
        <dbReference type="ARBA" id="ARBA00022679"/>
    </source>
</evidence>
<dbReference type="Gene3D" id="3.40.910.10">
    <property type="entry name" value="Deoxyhypusine synthase"/>
    <property type="match status" value="1"/>
</dbReference>
<protein>
    <submittedName>
        <fullName evidence="4">Putative Deoxyhypusine synthase</fullName>
    </submittedName>
</protein>
<dbReference type="InterPro" id="IPR002773">
    <property type="entry name" value="Deoxyhypusine_synthase"/>
</dbReference>
<dbReference type="Proteomes" id="UP000315496">
    <property type="component" value="Chromosome 1"/>
</dbReference>
<comment type="caution">
    <text evidence="4">The sequence shown here is derived from an EMBL/GenBank/DDBJ whole genome shotgun (WGS) entry which is preliminary data.</text>
</comment>
<organism evidence="4 5">
    <name type="scientific">Giardia muris</name>
    <dbReference type="NCBI Taxonomy" id="5742"/>
    <lineage>
        <taxon>Eukaryota</taxon>
        <taxon>Metamonada</taxon>
        <taxon>Diplomonadida</taxon>
        <taxon>Hexamitidae</taxon>
        <taxon>Giardiinae</taxon>
        <taxon>Giardia</taxon>
    </lineage>
</organism>
<dbReference type="SUPFAM" id="SSF52467">
    <property type="entry name" value="DHS-like NAD/FAD-binding domain"/>
    <property type="match status" value="1"/>
</dbReference>
<dbReference type="Pfam" id="PF01916">
    <property type="entry name" value="DS"/>
    <property type="match status" value="1"/>
</dbReference>
<name>A0A4Z1SUM8_GIAMU</name>
<evidence type="ECO:0000313" key="5">
    <source>
        <dbReference type="Proteomes" id="UP000315496"/>
    </source>
</evidence>
<dbReference type="GO" id="GO:0034038">
    <property type="term" value="F:deoxyhypusine synthase activity"/>
    <property type="evidence" value="ECO:0007669"/>
    <property type="project" value="TreeGrafter"/>
</dbReference>
<evidence type="ECO:0000256" key="3">
    <source>
        <dbReference type="ARBA" id="ARBA00023027"/>
    </source>
</evidence>
<dbReference type="InterPro" id="IPR036982">
    <property type="entry name" value="Deoxyhypusine_synthase_sf"/>
</dbReference>
<dbReference type="VEuPathDB" id="GiardiaDB:GMRT_13990"/>
<evidence type="ECO:0000313" key="4">
    <source>
        <dbReference type="EMBL" id="TNJ29602.1"/>
    </source>
</evidence>
<accession>A0A4Z1SUM8</accession>
<dbReference type="GO" id="GO:0005737">
    <property type="term" value="C:cytoplasm"/>
    <property type="evidence" value="ECO:0007669"/>
    <property type="project" value="TreeGrafter"/>
</dbReference>
<dbReference type="PANTHER" id="PTHR11703:SF0">
    <property type="entry name" value="DEOXYHYPUSINE SYNTHASE"/>
    <property type="match status" value="1"/>
</dbReference>
<keyword evidence="3" id="KW-0520">NAD</keyword>
<dbReference type="AlphaFoldDB" id="A0A4Z1SUM8"/>
<dbReference type="PANTHER" id="PTHR11703">
    <property type="entry name" value="DEOXYHYPUSINE SYNTHASE"/>
    <property type="match status" value="1"/>
</dbReference>
<dbReference type="NCBIfam" id="TIGR00321">
    <property type="entry name" value="dhys"/>
    <property type="match status" value="1"/>
</dbReference>
<sequence length="404" mass="45721">MQKATDNVLRASNPESIEGRPIVRGLDLNKPENQSLDAVIGSFEHIGFSATTVAKGIEEVRRMLAWRLSDDPYDPDRDFPEDQAERSKIRCKIFLGYTSNLVSSGLREYIRFLVQHKLVDVVVSSAGGVEEDIIKCLAPTFLGDFHLSGAKLREESINRIGNLLVPNENYCLFEQWIIPIFDECLEEQRQGYHWTPSRLIWRLGERIADETSIAYWAWKNHIPIFCPAITDGSLGDMLFFHSHKNPGLIIDVVGDIRAMNTQPIKSPKNGCIILGSGVIKHHILNANLFAGDGADFALYINTAHEFDGSDAGASCDEAVSWGKISPTARPVKICADAAIVFPLVLQQTLLQEYLKEPEYWDGKKYDDPHACYWTQLEEEAKDPELQRRLEEARLRKMQQKHQNQ</sequence>
<keyword evidence="5" id="KW-1185">Reference proteome</keyword>
<reference evidence="4 5" key="1">
    <citation type="submission" date="2019-05" db="EMBL/GenBank/DDBJ databases">
        <title>The compact genome of Giardia muris reveals important steps in the evolution of intestinal protozoan parasites.</title>
        <authorList>
            <person name="Xu F."/>
            <person name="Jimenez-Gonzalez A."/>
            <person name="Einarsson E."/>
            <person name="Astvaldsson A."/>
            <person name="Peirasmaki D."/>
            <person name="Eckmann L."/>
            <person name="Andersson J.O."/>
            <person name="Svard S.G."/>
            <person name="Jerlstrom-Hultqvist J."/>
        </authorList>
    </citation>
    <scope>NUCLEOTIDE SEQUENCE [LARGE SCALE GENOMIC DNA]</scope>
    <source>
        <strain evidence="4 5">Roberts-Thomson</strain>
    </source>
</reference>